<dbReference type="Proteomes" id="UP000320333">
    <property type="component" value="Unassembled WGS sequence"/>
</dbReference>
<dbReference type="AlphaFoldDB" id="A0A507FMK9"/>
<sequence>MGMGGAGVALDEQGNLHVTTGTGLDAASLDSNKPSPATGSTIPNTLNQAYIKLKVTENNKLIPIEYFMPSNYKTLDQQRLDFGAGGPVLLPSDFKGPSGEKLSVTIDATGRIFVHSRDNLGGFQQGPSLSDRVVSMFDLGQYVSRTQSQKVVFSVTPAAWISKEGHGYLYVSCKTSNLFVLAWNSTSFQFSPAGQTAFQFTQSTALVNSDPGMPIVTSTTNGAALIWVLDVFQGLYAVNAVPSTGRDAILSTAYHDDAFVGNSVAQGSMAGFSLKGSGLVYVATKNATLLVYGKV</sequence>
<organism evidence="2 3">
    <name type="scientific">Chytriomyces confervae</name>
    <dbReference type="NCBI Taxonomy" id="246404"/>
    <lineage>
        <taxon>Eukaryota</taxon>
        <taxon>Fungi</taxon>
        <taxon>Fungi incertae sedis</taxon>
        <taxon>Chytridiomycota</taxon>
        <taxon>Chytridiomycota incertae sedis</taxon>
        <taxon>Chytridiomycetes</taxon>
        <taxon>Chytridiales</taxon>
        <taxon>Chytriomycetaceae</taxon>
        <taxon>Chytriomyces</taxon>
    </lineage>
</organism>
<comment type="caution">
    <text evidence="2">The sequence shown here is derived from an EMBL/GenBank/DDBJ whole genome shotgun (WGS) entry which is preliminary data.</text>
</comment>
<accession>A0A507FMK9</accession>
<feature type="compositionally biased region" description="Polar residues" evidence="1">
    <location>
        <begin position="29"/>
        <end position="43"/>
    </location>
</feature>
<reference evidence="2 3" key="1">
    <citation type="journal article" date="2019" name="Sci. Rep.">
        <title>Comparative genomics of chytrid fungi reveal insights into the obligate biotrophic and pathogenic lifestyle of Synchytrium endobioticum.</title>
        <authorList>
            <person name="van de Vossenberg B.T.L.H."/>
            <person name="Warris S."/>
            <person name="Nguyen H.D.T."/>
            <person name="van Gent-Pelzer M.P.E."/>
            <person name="Joly D.L."/>
            <person name="van de Geest H.C."/>
            <person name="Bonants P.J.M."/>
            <person name="Smith D.S."/>
            <person name="Levesque C.A."/>
            <person name="van der Lee T.A.J."/>
        </authorList>
    </citation>
    <scope>NUCLEOTIDE SEQUENCE [LARGE SCALE GENOMIC DNA]</scope>
    <source>
        <strain evidence="2 3">CBS 675.73</strain>
    </source>
</reference>
<keyword evidence="3" id="KW-1185">Reference proteome</keyword>
<evidence type="ECO:0000313" key="2">
    <source>
        <dbReference type="EMBL" id="TPX77492.1"/>
    </source>
</evidence>
<name>A0A507FMK9_9FUNG</name>
<evidence type="ECO:0008006" key="4">
    <source>
        <dbReference type="Google" id="ProtNLM"/>
    </source>
</evidence>
<evidence type="ECO:0000313" key="3">
    <source>
        <dbReference type="Proteomes" id="UP000320333"/>
    </source>
</evidence>
<gene>
    <name evidence="2" type="ORF">CcCBS67573_g01285</name>
</gene>
<evidence type="ECO:0000256" key="1">
    <source>
        <dbReference type="SAM" id="MobiDB-lite"/>
    </source>
</evidence>
<dbReference type="OrthoDB" id="2114797at2759"/>
<proteinExistence type="predicted"/>
<dbReference type="EMBL" id="QEAP01000020">
    <property type="protein sequence ID" value="TPX77492.1"/>
    <property type="molecule type" value="Genomic_DNA"/>
</dbReference>
<protein>
    <recommendedName>
        <fullName evidence="4">SMP-30/Gluconolactonase/LRE-like region domain-containing protein</fullName>
    </recommendedName>
</protein>
<dbReference type="STRING" id="246404.A0A507FMK9"/>
<feature type="region of interest" description="Disordered" evidence="1">
    <location>
        <begin position="21"/>
        <end position="43"/>
    </location>
</feature>